<evidence type="ECO:0000256" key="1">
    <source>
        <dbReference type="ARBA" id="ARBA00022478"/>
    </source>
</evidence>
<evidence type="ECO:0000313" key="5">
    <source>
        <dbReference type="Proteomes" id="UP000014680"/>
    </source>
</evidence>
<accession>A0A0A1U7F8</accession>
<dbReference type="VEuPathDB" id="AmoebaDB:EIN_491850"/>
<dbReference type="RefSeq" id="XP_004255747.1">
    <property type="nucleotide sequence ID" value="XM_004255699.1"/>
</dbReference>
<dbReference type="Proteomes" id="UP000014680">
    <property type="component" value="Unassembled WGS sequence"/>
</dbReference>
<dbReference type="InterPro" id="IPR036603">
    <property type="entry name" value="RBP11-like"/>
</dbReference>
<dbReference type="InterPro" id="IPR050518">
    <property type="entry name" value="Rpo3/RPB3_RNA_Pol_subunit"/>
</dbReference>
<dbReference type="GO" id="GO:0005665">
    <property type="term" value="C:RNA polymerase II, core complex"/>
    <property type="evidence" value="ECO:0007669"/>
    <property type="project" value="TreeGrafter"/>
</dbReference>
<dbReference type="HAMAP" id="MF_00320">
    <property type="entry name" value="RNApol_arch_Rpo3"/>
    <property type="match status" value="1"/>
</dbReference>
<dbReference type="AlphaFoldDB" id="A0A0A1U7F8"/>
<dbReference type="PANTHER" id="PTHR11800:SF2">
    <property type="entry name" value="DNA-DIRECTED RNA POLYMERASE II SUBUNIT RPB3"/>
    <property type="match status" value="1"/>
</dbReference>
<feature type="domain" description="DNA-directed RNA polymerase RpoA/D/Rpb3-type" evidence="3">
    <location>
        <begin position="18"/>
        <end position="275"/>
    </location>
</feature>
<gene>
    <name evidence="4" type="ORF">EIN_491850</name>
</gene>
<dbReference type="KEGG" id="eiv:EIN_491850"/>
<dbReference type="SUPFAM" id="SSF56553">
    <property type="entry name" value="Insert subdomain of RNA polymerase alpha subunit"/>
    <property type="match status" value="1"/>
</dbReference>
<dbReference type="Gene3D" id="3.30.1360.10">
    <property type="entry name" value="RNA polymerase, RBP11-like subunit"/>
    <property type="match status" value="1"/>
</dbReference>
<dbReference type="GO" id="GO:0046983">
    <property type="term" value="F:protein dimerization activity"/>
    <property type="evidence" value="ECO:0007669"/>
    <property type="project" value="InterPro"/>
</dbReference>
<dbReference type="PROSITE" id="PS00446">
    <property type="entry name" value="RNA_POL_D_30KD"/>
    <property type="match status" value="1"/>
</dbReference>
<dbReference type="GO" id="GO:0006366">
    <property type="term" value="P:transcription by RNA polymerase II"/>
    <property type="evidence" value="ECO:0007669"/>
    <property type="project" value="TreeGrafter"/>
</dbReference>
<protein>
    <submittedName>
        <fullName evidence="4">DNA-directed RNA polymerase subunit D, putative</fullName>
    </submittedName>
</protein>
<evidence type="ECO:0000313" key="4">
    <source>
        <dbReference type="EMBL" id="ELP88976.1"/>
    </source>
</evidence>
<dbReference type="Pfam" id="PF01193">
    <property type="entry name" value="RNA_pol_L"/>
    <property type="match status" value="1"/>
</dbReference>
<dbReference type="NCBIfam" id="NF001988">
    <property type="entry name" value="PRK00783.1"/>
    <property type="match status" value="1"/>
</dbReference>
<evidence type="ECO:0000256" key="2">
    <source>
        <dbReference type="ARBA" id="ARBA00023163"/>
    </source>
</evidence>
<keyword evidence="5" id="KW-1185">Reference proteome</keyword>
<dbReference type="SMART" id="SM00662">
    <property type="entry name" value="RPOLD"/>
    <property type="match status" value="1"/>
</dbReference>
<dbReference type="InterPro" id="IPR001514">
    <property type="entry name" value="DNA-dir_RNA_pol_30-40kDasu_CS"/>
</dbReference>
<dbReference type="InterPro" id="IPR036643">
    <property type="entry name" value="RNApol_insert_sf"/>
</dbReference>
<organism evidence="4 5">
    <name type="scientific">Entamoeba invadens IP1</name>
    <dbReference type="NCBI Taxonomy" id="370355"/>
    <lineage>
        <taxon>Eukaryota</taxon>
        <taxon>Amoebozoa</taxon>
        <taxon>Evosea</taxon>
        <taxon>Archamoebae</taxon>
        <taxon>Mastigamoebida</taxon>
        <taxon>Entamoebidae</taxon>
        <taxon>Entamoeba</taxon>
    </lineage>
</organism>
<dbReference type="Gene3D" id="3.30.70.20">
    <property type="match status" value="1"/>
</dbReference>
<dbReference type="InterPro" id="IPR011263">
    <property type="entry name" value="DNA-dir_RNA_pol_RpoA/D/Rpb3"/>
</dbReference>
<keyword evidence="1 4" id="KW-0240">DNA-directed RNA polymerase</keyword>
<dbReference type="OrthoDB" id="270173at2759"/>
<dbReference type="Gene3D" id="2.170.120.12">
    <property type="entry name" value="DNA-directed RNA polymerase, insert domain"/>
    <property type="match status" value="1"/>
</dbReference>
<dbReference type="GO" id="GO:0003899">
    <property type="term" value="F:DNA-directed RNA polymerase activity"/>
    <property type="evidence" value="ECO:0007669"/>
    <property type="project" value="InterPro"/>
</dbReference>
<dbReference type="GeneID" id="14887954"/>
<reference evidence="4 5" key="1">
    <citation type="submission" date="2012-10" db="EMBL/GenBank/DDBJ databases">
        <authorList>
            <person name="Zafar N."/>
            <person name="Inman J."/>
            <person name="Hall N."/>
            <person name="Lorenzi H."/>
            <person name="Caler E."/>
        </authorList>
    </citation>
    <scope>NUCLEOTIDE SEQUENCE [LARGE SCALE GENOMIC DNA]</scope>
    <source>
        <strain evidence="4 5">IP1</strain>
    </source>
</reference>
<dbReference type="PANTHER" id="PTHR11800">
    <property type="entry name" value="DNA-DIRECTED RNA POLYMERASE"/>
    <property type="match status" value="1"/>
</dbReference>
<sequence length="280" mass="31978">MEVEDKVQITGIETHGEKLSFRIYNTDTSFVNGLRRMIMAEVPTIAIQLVRVHLNTSYLCDEYIAHRLGLIPLDSTKVYDFEDGDQTIFNIRVVNENERESLNVTSNDLQFVEGKKLFPVGYKSDNPIIITQLGPRQSLYVDCFATKGTGKFHAKWNPTCQCVFQTLADIQINETKLANLTGEQRRTFCEMCPQKVFEFQEINGRITVDHPESCIFCQECTVYSKDIGQRNFCTVTPKTDEFIFKVEGTGVYPAKSVVSYGFGEMINKFSYLKSELGKFK</sequence>
<evidence type="ECO:0000259" key="3">
    <source>
        <dbReference type="SMART" id="SM00662"/>
    </source>
</evidence>
<dbReference type="SMR" id="A0A0A1U7F8"/>
<name>A0A0A1U7F8_ENTIV</name>
<dbReference type="SUPFAM" id="SSF55257">
    <property type="entry name" value="RBP11-like subunits of RNA polymerase"/>
    <property type="match status" value="1"/>
</dbReference>
<proteinExistence type="inferred from homology"/>
<dbReference type="OMA" id="FYFEVES"/>
<dbReference type="EMBL" id="KB206684">
    <property type="protein sequence ID" value="ELP88976.1"/>
    <property type="molecule type" value="Genomic_DNA"/>
</dbReference>
<dbReference type="InterPro" id="IPR022842">
    <property type="entry name" value="RNAP_Rpo3/Rpb3/RPAC1"/>
</dbReference>
<keyword evidence="2" id="KW-0804">Transcription</keyword>
<dbReference type="GO" id="GO:0003677">
    <property type="term" value="F:DNA binding"/>
    <property type="evidence" value="ECO:0007669"/>
    <property type="project" value="InterPro"/>
</dbReference>